<dbReference type="EMBL" id="JACBAF010001132">
    <property type="protein sequence ID" value="KAF7174650.1"/>
    <property type="molecule type" value="Genomic_DNA"/>
</dbReference>
<dbReference type="Proteomes" id="UP000662466">
    <property type="component" value="Unassembled WGS sequence"/>
</dbReference>
<feature type="region of interest" description="Disordered" evidence="1">
    <location>
        <begin position="1"/>
        <end position="38"/>
    </location>
</feature>
<protein>
    <submittedName>
        <fullName evidence="3">Uncharacterized protein</fullName>
    </submittedName>
</protein>
<evidence type="ECO:0000313" key="4">
    <source>
        <dbReference type="Proteomes" id="UP000662466"/>
    </source>
</evidence>
<comment type="caution">
    <text evidence="3">The sequence shown here is derived from an EMBL/GenBank/DDBJ whole genome shotgun (WGS) entry which is preliminary data.</text>
</comment>
<accession>A0A8H6V5I2</accession>
<sequence>MVDSDQALKGKRPGREDRRRAGDTRGAAGGRSGGGRERGLEGGLCDAGLLPLALLGFVAACAGVFGLGLGEEFQAASVMGAFVARGERGRGEFGEEDCVEALRGVRGEVGGGED</sequence>
<keyword evidence="2" id="KW-1133">Transmembrane helix</keyword>
<keyword evidence="2" id="KW-0472">Membrane</keyword>
<organism evidence="3 4">
    <name type="scientific">Aspergillus hiratsukae</name>
    <dbReference type="NCBI Taxonomy" id="1194566"/>
    <lineage>
        <taxon>Eukaryota</taxon>
        <taxon>Fungi</taxon>
        <taxon>Dikarya</taxon>
        <taxon>Ascomycota</taxon>
        <taxon>Pezizomycotina</taxon>
        <taxon>Eurotiomycetes</taxon>
        <taxon>Eurotiomycetidae</taxon>
        <taxon>Eurotiales</taxon>
        <taxon>Aspergillaceae</taxon>
        <taxon>Aspergillus</taxon>
        <taxon>Aspergillus subgen. Fumigati</taxon>
    </lineage>
</organism>
<gene>
    <name evidence="3" type="ORF">CNMCM6106_000530</name>
</gene>
<evidence type="ECO:0000256" key="2">
    <source>
        <dbReference type="SAM" id="Phobius"/>
    </source>
</evidence>
<evidence type="ECO:0000256" key="1">
    <source>
        <dbReference type="SAM" id="MobiDB-lite"/>
    </source>
</evidence>
<feature type="compositionally biased region" description="Basic and acidic residues" evidence="1">
    <location>
        <begin position="13"/>
        <end position="23"/>
    </location>
</feature>
<keyword evidence="2" id="KW-0812">Transmembrane</keyword>
<dbReference type="AlphaFoldDB" id="A0A8H6V5I2"/>
<feature type="transmembrane region" description="Helical" evidence="2">
    <location>
        <begin position="49"/>
        <end position="69"/>
    </location>
</feature>
<evidence type="ECO:0000313" key="3">
    <source>
        <dbReference type="EMBL" id="KAF7174650.1"/>
    </source>
</evidence>
<reference evidence="3" key="1">
    <citation type="submission" date="2020-06" db="EMBL/GenBank/DDBJ databases">
        <title>Draft genome sequences of strains closely related to Aspergillus parafelis and Aspergillus hiratsukae.</title>
        <authorList>
            <person name="Dos Santos R.A.C."/>
            <person name="Rivero-Menendez O."/>
            <person name="Steenwyk J.L."/>
            <person name="Mead M.E."/>
            <person name="Goldman G.H."/>
            <person name="Alastruey-Izquierdo A."/>
            <person name="Rokas A."/>
        </authorList>
    </citation>
    <scope>NUCLEOTIDE SEQUENCE</scope>
    <source>
        <strain evidence="3">CNM-CM6106</strain>
    </source>
</reference>
<name>A0A8H6V5I2_9EURO</name>
<proteinExistence type="predicted"/>